<evidence type="ECO:0000313" key="15">
    <source>
        <dbReference type="Proteomes" id="UP000000529"/>
    </source>
</evidence>
<comment type="function">
    <text evidence="10">Confers DNA tethering and processivity to DNA polymerases and other proteins. Acts as a clamp, forming a ring around DNA (a reaction catalyzed by the clamp-loading complex) which diffuses in an ATP-independent manner freely and bidirectionally along dsDNA. Initially characterized for its ability to contact the catalytic subunit of DNA polymerase III (Pol III), a complex, multichain enzyme responsible for most of the replicative synthesis in bacteria; Pol III exhibits 3'-5' exonuclease proofreading activity. The beta chain is required for initiation of replication as well as for processivity of DNA replication.</text>
</comment>
<dbReference type="GO" id="GO:0006271">
    <property type="term" value="P:DNA strand elongation involved in DNA replication"/>
    <property type="evidence" value="ECO:0007669"/>
    <property type="project" value="TreeGrafter"/>
</dbReference>
<dbReference type="Gene3D" id="3.70.10.10">
    <property type="match status" value="1"/>
</dbReference>
<dbReference type="GO" id="GO:0003677">
    <property type="term" value="F:DNA binding"/>
    <property type="evidence" value="ECO:0007669"/>
    <property type="project" value="UniProtKB-UniRule"/>
</dbReference>
<evidence type="ECO:0000256" key="7">
    <source>
        <dbReference type="ARBA" id="ARBA00022705"/>
    </source>
</evidence>
<evidence type="ECO:0000313" key="14">
    <source>
        <dbReference type="EMBL" id="SPJ31927.1"/>
    </source>
</evidence>
<dbReference type="OrthoDB" id="8421503at2"/>
<proteinExistence type="inferred from homology"/>
<dbReference type="GO" id="GO:0003887">
    <property type="term" value="F:DNA-directed DNA polymerase activity"/>
    <property type="evidence" value="ECO:0007669"/>
    <property type="project" value="UniProtKB-UniRule"/>
</dbReference>
<evidence type="ECO:0000256" key="9">
    <source>
        <dbReference type="ARBA" id="ARBA00023125"/>
    </source>
</evidence>
<evidence type="ECO:0000256" key="2">
    <source>
        <dbReference type="ARBA" id="ARBA00010752"/>
    </source>
</evidence>
<keyword evidence="15" id="KW-1185">Reference proteome</keyword>
<dbReference type="Pfam" id="PF00712">
    <property type="entry name" value="DNA_pol3_beta"/>
    <property type="match status" value="1"/>
</dbReference>
<comment type="similarity">
    <text evidence="2 10">Belongs to the beta sliding clamp family.</text>
</comment>
<dbReference type="PANTHER" id="PTHR30478">
    <property type="entry name" value="DNA POLYMERASE III SUBUNIT BETA"/>
    <property type="match status" value="1"/>
</dbReference>
<evidence type="ECO:0000259" key="13">
    <source>
        <dbReference type="Pfam" id="PF02768"/>
    </source>
</evidence>
<reference evidence="14 15" key="1">
    <citation type="journal article" date="2004" name="Science">
        <title>Illuminating the evolutionary history of chlamydiae.</title>
        <authorList>
            <person name="Horn M."/>
            <person name="Collingro A."/>
            <person name="Schmitz-Esser S."/>
            <person name="Beier C.L."/>
            <person name="Purkhold U."/>
            <person name="Fartmann B."/>
            <person name="Brandt P."/>
            <person name="Nyakatura G.J."/>
            <person name="Droege M."/>
            <person name="Frishman D."/>
            <person name="Rattei T."/>
            <person name="Mewes H."/>
            <person name="Wagner M."/>
        </authorList>
    </citation>
    <scope>NUCLEOTIDE SEQUENCE [LARGE SCALE GENOMIC DNA]</scope>
    <source>
        <strain evidence="14 15">UWE25</strain>
    </source>
</reference>
<dbReference type="STRING" id="264201.pc1705"/>
<dbReference type="GO" id="GO:0009360">
    <property type="term" value="C:DNA polymerase III complex"/>
    <property type="evidence" value="ECO:0007669"/>
    <property type="project" value="InterPro"/>
</dbReference>
<feature type="domain" description="DNA polymerase III beta sliding clamp C-terminal" evidence="13">
    <location>
        <begin position="245"/>
        <end position="352"/>
    </location>
</feature>
<keyword evidence="6 10" id="KW-0548">Nucleotidyltransferase</keyword>
<dbReference type="Pfam" id="PF02768">
    <property type="entry name" value="DNA_pol3_beta_3"/>
    <property type="match status" value="1"/>
</dbReference>
<dbReference type="EMBL" id="BX908798">
    <property type="protein sequence ID" value="SPJ31927.1"/>
    <property type="molecule type" value="Genomic_DNA"/>
</dbReference>
<dbReference type="SUPFAM" id="SSF55979">
    <property type="entry name" value="DNA clamp"/>
    <property type="match status" value="3"/>
</dbReference>
<comment type="subunit">
    <text evidence="10">Forms a ring-shaped head-to-tail homodimer around DNA.</text>
</comment>
<dbReference type="PIRSF" id="PIRSF000804">
    <property type="entry name" value="DNA_pol_III_b"/>
    <property type="match status" value="1"/>
</dbReference>
<feature type="domain" description="DNA polymerase III beta sliding clamp central" evidence="12">
    <location>
        <begin position="129"/>
        <end position="242"/>
    </location>
</feature>
<dbReference type="NCBIfam" id="TIGR00663">
    <property type="entry name" value="dnan"/>
    <property type="match status" value="1"/>
</dbReference>
<keyword evidence="8 10" id="KW-0239">DNA-directed DNA polymerase</keyword>
<dbReference type="InterPro" id="IPR022635">
    <property type="entry name" value="DNA_polIII_beta_C"/>
</dbReference>
<gene>
    <name evidence="14" type="ORF">PC_RS08165</name>
</gene>
<name>A0A2P9HB23_PARUW</name>
<dbReference type="PANTHER" id="PTHR30478:SF0">
    <property type="entry name" value="BETA SLIDING CLAMP"/>
    <property type="match status" value="1"/>
</dbReference>
<dbReference type="AlphaFoldDB" id="A0A2P9HB23"/>
<feature type="domain" description="DNA polymerase III beta sliding clamp N-terminal" evidence="11">
    <location>
        <begin position="1"/>
        <end position="119"/>
    </location>
</feature>
<keyword evidence="9" id="KW-0238">DNA-binding</keyword>
<dbReference type="CDD" id="cd00140">
    <property type="entry name" value="beta_clamp"/>
    <property type="match status" value="1"/>
</dbReference>
<evidence type="ECO:0000256" key="6">
    <source>
        <dbReference type="ARBA" id="ARBA00022695"/>
    </source>
</evidence>
<evidence type="ECO:0000259" key="12">
    <source>
        <dbReference type="Pfam" id="PF02767"/>
    </source>
</evidence>
<evidence type="ECO:0000256" key="1">
    <source>
        <dbReference type="ARBA" id="ARBA00004496"/>
    </source>
</evidence>
<organism evidence="14 15">
    <name type="scientific">Protochlamydia amoebophila (strain UWE25)</name>
    <dbReference type="NCBI Taxonomy" id="264201"/>
    <lineage>
        <taxon>Bacteria</taxon>
        <taxon>Pseudomonadati</taxon>
        <taxon>Chlamydiota</taxon>
        <taxon>Chlamydiia</taxon>
        <taxon>Parachlamydiales</taxon>
        <taxon>Parachlamydiaceae</taxon>
        <taxon>Candidatus Protochlamydia</taxon>
    </lineage>
</organism>
<keyword evidence="5 10" id="KW-0808">Transferase</keyword>
<dbReference type="Gene3D" id="3.10.150.10">
    <property type="entry name" value="DNA Polymerase III, subunit A, domain 2"/>
    <property type="match status" value="1"/>
</dbReference>
<dbReference type="InterPro" id="IPR046938">
    <property type="entry name" value="DNA_clamp_sf"/>
</dbReference>
<dbReference type="KEGG" id="pcu:PC_RS08165"/>
<evidence type="ECO:0000256" key="4">
    <source>
        <dbReference type="ARBA" id="ARBA00022490"/>
    </source>
</evidence>
<dbReference type="GO" id="GO:0008408">
    <property type="term" value="F:3'-5' exonuclease activity"/>
    <property type="evidence" value="ECO:0007669"/>
    <property type="project" value="InterPro"/>
</dbReference>
<dbReference type="GO" id="GO:0005737">
    <property type="term" value="C:cytoplasm"/>
    <property type="evidence" value="ECO:0007669"/>
    <property type="project" value="UniProtKB-SubCell"/>
</dbReference>
<evidence type="ECO:0000256" key="3">
    <source>
        <dbReference type="ARBA" id="ARBA00021035"/>
    </source>
</evidence>
<dbReference type="RefSeq" id="WP_044045217.1">
    <property type="nucleotide sequence ID" value="NC_005861.2"/>
</dbReference>
<evidence type="ECO:0000256" key="5">
    <source>
        <dbReference type="ARBA" id="ARBA00022679"/>
    </source>
</evidence>
<accession>A0A2P9HB23</accession>
<keyword evidence="7 10" id="KW-0235">DNA replication</keyword>
<dbReference type="InterPro" id="IPR001001">
    <property type="entry name" value="DNA_polIII_beta"/>
</dbReference>
<comment type="subcellular location">
    <subcellularLocation>
        <location evidence="1 10">Cytoplasm</location>
    </subcellularLocation>
</comment>
<keyword evidence="4 10" id="KW-0963">Cytoplasm</keyword>
<evidence type="ECO:0000256" key="8">
    <source>
        <dbReference type="ARBA" id="ARBA00022932"/>
    </source>
</evidence>
<evidence type="ECO:0000256" key="10">
    <source>
        <dbReference type="PIRNR" id="PIRNR000804"/>
    </source>
</evidence>
<protein>
    <recommendedName>
        <fullName evidence="3 10">Beta sliding clamp</fullName>
    </recommendedName>
</protein>
<sequence length="374" mass="41320">MKFVISTQELNYLISKILNVVAQKPTIPILSNFLIEAYNDELILTATDLTVGIHCHTEAKILEEGSTTLPAKRLSQLVRELTAVNVEISTNTNEITTIIAGSSRFKLNGMSKTDYPSLPDLSQSHTFEMKQSELKDLLYRTSFAVSKEDNRYVLTGVFIQIANGSITFIGTDGKRLARAKGVIDNDPSFSGQAIIPIKAVDEILKNLTDEGEVKISLMADKVAIEANQMRILTKLLSGDYPDVNRVIPEKSEIIVTLHREELSSLLRQISLFTADHNHSVRFTFIPGELKLTANTMDIGEGNVSMPVNYDGPKLEIAFNPGFFIDILRHCKGETVIMGLTDAYNPGIITDSAELANSLDASPLFVIMPMRLSED</sequence>
<dbReference type="Proteomes" id="UP000000529">
    <property type="component" value="Chromosome"/>
</dbReference>
<dbReference type="SMART" id="SM00480">
    <property type="entry name" value="POL3Bc"/>
    <property type="match status" value="1"/>
</dbReference>
<dbReference type="InterPro" id="IPR022637">
    <property type="entry name" value="DNA_polIII_beta_cen"/>
</dbReference>
<dbReference type="Pfam" id="PF02767">
    <property type="entry name" value="DNA_pol3_beta_2"/>
    <property type="match status" value="1"/>
</dbReference>
<dbReference type="InterPro" id="IPR022634">
    <property type="entry name" value="DNA_polIII_beta_N"/>
</dbReference>
<evidence type="ECO:0000259" key="11">
    <source>
        <dbReference type="Pfam" id="PF00712"/>
    </source>
</evidence>